<accession>B3EBN8</accession>
<dbReference type="STRING" id="398767.Glov_3371"/>
<dbReference type="InterPro" id="IPR001029">
    <property type="entry name" value="Flagellin_N"/>
</dbReference>
<protein>
    <submittedName>
        <fullName evidence="2">Flagellin domain protein</fullName>
    </submittedName>
</protein>
<dbReference type="OrthoDB" id="9808068at2"/>
<dbReference type="SUPFAM" id="SSF64518">
    <property type="entry name" value="Phase 1 flagellin"/>
    <property type="match status" value="1"/>
</dbReference>
<sequence>MAINDISLTSGMRSNLLSLQGTSKLIDQTQTRLSSGKKVNTPLDNPTNYFAAQGHMERAADLSVRKDGMAEAISMVKAADTGIKAITSLIEAAKGVAGAALATSDAAERSTYTTTFNTLLSQVSQLASDSGYRGTNLLTAGSQTVEFGQRTNAATLQISGFSATATGLTIQSAVATAWSASGNSAINSSSSELESALSFLRAKSSSLSANLSVVTTRQDFTNSMINTLQTGADNLTLADTNEEGANMLMLQTRQNLGITSLSMASQSAQAVLRLF</sequence>
<keyword evidence="2" id="KW-0282">Flagellum</keyword>
<dbReference type="Proteomes" id="UP000002420">
    <property type="component" value="Chromosome"/>
</dbReference>
<evidence type="ECO:0000313" key="3">
    <source>
        <dbReference type="Proteomes" id="UP000002420"/>
    </source>
</evidence>
<dbReference type="RefSeq" id="WP_012471401.1">
    <property type="nucleotide sequence ID" value="NC_010814.1"/>
</dbReference>
<dbReference type="eggNOG" id="COG1344">
    <property type="taxonomic scope" value="Bacteria"/>
</dbReference>
<dbReference type="HOGENOM" id="CLU_013955_0_0_7"/>
<dbReference type="AlphaFoldDB" id="B3EBN8"/>
<evidence type="ECO:0000313" key="2">
    <source>
        <dbReference type="EMBL" id="ACD97077.1"/>
    </source>
</evidence>
<dbReference type="EMBL" id="CP001089">
    <property type="protein sequence ID" value="ACD97077.1"/>
    <property type="molecule type" value="Genomic_DNA"/>
</dbReference>
<reference evidence="2 3" key="1">
    <citation type="submission" date="2008-05" db="EMBL/GenBank/DDBJ databases">
        <title>Complete sequence of chromosome of Geobacter lovleyi SZ.</title>
        <authorList>
            <consortium name="US DOE Joint Genome Institute"/>
            <person name="Lucas S."/>
            <person name="Copeland A."/>
            <person name="Lapidus A."/>
            <person name="Glavina del Rio T."/>
            <person name="Dalin E."/>
            <person name="Tice H."/>
            <person name="Bruce D."/>
            <person name="Goodwin L."/>
            <person name="Pitluck S."/>
            <person name="Chertkov O."/>
            <person name="Meincke L."/>
            <person name="Brettin T."/>
            <person name="Detter J.C."/>
            <person name="Han C."/>
            <person name="Tapia R."/>
            <person name="Kuske C.R."/>
            <person name="Schmutz J."/>
            <person name="Larimer F."/>
            <person name="Land M."/>
            <person name="Hauser L."/>
            <person name="Kyrpides N."/>
            <person name="Mikhailova N."/>
            <person name="Sung Y."/>
            <person name="Fletcher K.E."/>
            <person name="Ritalahti K.M."/>
            <person name="Loeffler F.E."/>
            <person name="Richardson P."/>
        </authorList>
    </citation>
    <scope>NUCLEOTIDE SEQUENCE [LARGE SCALE GENOMIC DNA]</scope>
    <source>
        <strain evidence="3">ATCC BAA-1151 / DSM 17278 / SZ</strain>
    </source>
</reference>
<dbReference type="KEGG" id="glo:Glov_3371"/>
<organism evidence="2 3">
    <name type="scientific">Trichlorobacter lovleyi (strain ATCC BAA-1151 / DSM 17278 / SZ)</name>
    <name type="common">Geobacter lovleyi</name>
    <dbReference type="NCBI Taxonomy" id="398767"/>
    <lineage>
        <taxon>Bacteria</taxon>
        <taxon>Pseudomonadati</taxon>
        <taxon>Thermodesulfobacteriota</taxon>
        <taxon>Desulfuromonadia</taxon>
        <taxon>Geobacterales</taxon>
        <taxon>Geobacteraceae</taxon>
        <taxon>Trichlorobacter</taxon>
    </lineage>
</organism>
<feature type="domain" description="Flagellin N-terminal" evidence="1">
    <location>
        <begin position="16"/>
        <end position="139"/>
    </location>
</feature>
<keyword evidence="2" id="KW-0966">Cell projection</keyword>
<dbReference type="Gene3D" id="1.20.1330.10">
    <property type="entry name" value="f41 fragment of flagellin, N-terminal domain"/>
    <property type="match status" value="1"/>
</dbReference>
<name>B3EBN8_TRIL1</name>
<keyword evidence="3" id="KW-1185">Reference proteome</keyword>
<proteinExistence type="predicted"/>
<dbReference type="GO" id="GO:0005198">
    <property type="term" value="F:structural molecule activity"/>
    <property type="evidence" value="ECO:0007669"/>
    <property type="project" value="InterPro"/>
</dbReference>
<keyword evidence="2" id="KW-0969">Cilium</keyword>
<evidence type="ECO:0000259" key="1">
    <source>
        <dbReference type="Pfam" id="PF00669"/>
    </source>
</evidence>
<dbReference type="Pfam" id="PF00669">
    <property type="entry name" value="Flagellin_N"/>
    <property type="match status" value="1"/>
</dbReference>
<gene>
    <name evidence="2" type="ordered locus">Glov_3371</name>
</gene>